<dbReference type="AlphaFoldDB" id="A0AAU8FN18"/>
<feature type="transmembrane region" description="Helical" evidence="4">
    <location>
        <begin position="53"/>
        <end position="75"/>
    </location>
</feature>
<keyword evidence="4" id="KW-1133">Transmembrane helix</keyword>
<keyword evidence="2" id="KW-0238">DNA-binding</keyword>
<evidence type="ECO:0000313" key="6">
    <source>
        <dbReference type="EMBL" id="XCH25250.1"/>
    </source>
</evidence>
<keyword evidence="4" id="KW-0472">Membrane</keyword>
<dbReference type="InterPro" id="IPR009057">
    <property type="entry name" value="Homeodomain-like_sf"/>
</dbReference>
<evidence type="ECO:0000256" key="1">
    <source>
        <dbReference type="ARBA" id="ARBA00023015"/>
    </source>
</evidence>
<evidence type="ECO:0000259" key="5">
    <source>
        <dbReference type="PROSITE" id="PS01124"/>
    </source>
</evidence>
<gene>
    <name evidence="6" type="ORF">ABV298_02110</name>
</gene>
<dbReference type="PROSITE" id="PS01124">
    <property type="entry name" value="HTH_ARAC_FAMILY_2"/>
    <property type="match status" value="1"/>
</dbReference>
<evidence type="ECO:0000256" key="3">
    <source>
        <dbReference type="ARBA" id="ARBA00023163"/>
    </source>
</evidence>
<accession>A0AAU8FN18</accession>
<organism evidence="6">
    <name type="scientific">Dyadobacter sp. 676</name>
    <dbReference type="NCBI Taxonomy" id="3088362"/>
    <lineage>
        <taxon>Bacteria</taxon>
        <taxon>Pseudomonadati</taxon>
        <taxon>Bacteroidota</taxon>
        <taxon>Cytophagia</taxon>
        <taxon>Cytophagales</taxon>
        <taxon>Spirosomataceae</taxon>
        <taxon>Dyadobacter</taxon>
    </lineage>
</organism>
<dbReference type="RefSeq" id="WP_353720553.1">
    <property type="nucleotide sequence ID" value="NZ_CP159289.1"/>
</dbReference>
<dbReference type="InterPro" id="IPR037923">
    <property type="entry name" value="HTH-like"/>
</dbReference>
<feature type="domain" description="HTH araC/xylS-type" evidence="5">
    <location>
        <begin position="209"/>
        <end position="308"/>
    </location>
</feature>
<dbReference type="SUPFAM" id="SSF46689">
    <property type="entry name" value="Homeodomain-like"/>
    <property type="match status" value="1"/>
</dbReference>
<protein>
    <submittedName>
        <fullName evidence="6">Helix-turn-helix transcriptional regulator</fullName>
    </submittedName>
</protein>
<reference evidence="6" key="1">
    <citation type="submission" date="2024-06" db="EMBL/GenBank/DDBJ databases">
        <title>Sequencing and assembly of the genome of Dyadobacter sp. strain 676, a symbiont of Cyamopsis tetragonoloba.</title>
        <authorList>
            <person name="Guro P."/>
            <person name="Sazanova A."/>
            <person name="Kuznetsova I."/>
            <person name="Belimov A."/>
            <person name="Safronova V."/>
        </authorList>
    </citation>
    <scope>NUCLEOTIDE SEQUENCE</scope>
    <source>
        <strain evidence="6">676</strain>
    </source>
</reference>
<dbReference type="InterPro" id="IPR003313">
    <property type="entry name" value="AraC-bd"/>
</dbReference>
<dbReference type="GO" id="GO:0043565">
    <property type="term" value="F:sequence-specific DNA binding"/>
    <property type="evidence" value="ECO:0007669"/>
    <property type="project" value="InterPro"/>
</dbReference>
<dbReference type="PANTHER" id="PTHR43280:SF32">
    <property type="entry name" value="TRANSCRIPTIONAL REGULATORY PROTEIN"/>
    <property type="match status" value="1"/>
</dbReference>
<name>A0AAU8FN18_9BACT</name>
<dbReference type="InterPro" id="IPR018060">
    <property type="entry name" value="HTH_AraC"/>
</dbReference>
<evidence type="ECO:0000256" key="2">
    <source>
        <dbReference type="ARBA" id="ARBA00023125"/>
    </source>
</evidence>
<dbReference type="Pfam" id="PF02311">
    <property type="entry name" value="AraC_binding"/>
    <property type="match status" value="1"/>
</dbReference>
<dbReference type="SUPFAM" id="SSF51215">
    <property type="entry name" value="Regulatory protein AraC"/>
    <property type="match status" value="1"/>
</dbReference>
<keyword evidence="1" id="KW-0805">Transcription regulation</keyword>
<dbReference type="SMART" id="SM00342">
    <property type="entry name" value="HTH_ARAC"/>
    <property type="match status" value="1"/>
</dbReference>
<keyword evidence="4" id="KW-0812">Transmembrane</keyword>
<evidence type="ECO:0000256" key="4">
    <source>
        <dbReference type="SAM" id="Phobius"/>
    </source>
</evidence>
<dbReference type="GO" id="GO:0003700">
    <property type="term" value="F:DNA-binding transcription factor activity"/>
    <property type="evidence" value="ECO:0007669"/>
    <property type="project" value="InterPro"/>
</dbReference>
<dbReference type="PANTHER" id="PTHR43280">
    <property type="entry name" value="ARAC-FAMILY TRANSCRIPTIONAL REGULATOR"/>
    <property type="match status" value="1"/>
</dbReference>
<sequence>MSKTLDTKTIDLLRDLPGLIPVLRENFEDWTIRTFNREQHECRNYLSPNRRDFYKILMVTGGTGIFTMGLNTYYIDEPTILFIHPNDIISWKNLSADTENDDSAGYYCLFKKAFIQNHPQLKATIDKFGLFTDKQKSVIRLTHADVPVLTRFFARMQEEELVGDAFNQEAMAAYIQLVMVESSRVANFPEPDNVSDEYRHIHAFFDLLERETAHINRETPIRIKTAKEFGESLGIHPNHLNALLKKHTGQNVSTHIRNRLLEETKVLLVQTDWTLQDIAYSIGFAEQPNFNLFFKKNTGYTPAGFRKGYRTA</sequence>
<dbReference type="Gene3D" id="1.10.10.60">
    <property type="entry name" value="Homeodomain-like"/>
    <property type="match status" value="1"/>
</dbReference>
<keyword evidence="3" id="KW-0804">Transcription</keyword>
<dbReference type="Pfam" id="PF12833">
    <property type="entry name" value="HTH_18"/>
    <property type="match status" value="1"/>
</dbReference>
<proteinExistence type="predicted"/>
<dbReference type="EMBL" id="CP159289">
    <property type="protein sequence ID" value="XCH25250.1"/>
    <property type="molecule type" value="Genomic_DNA"/>
</dbReference>